<name>A0A839QQA8_9MICO</name>
<sequence length="309" mass="32046">MTSQPPSPTVQPRLPMWVRILLTLAVFTAAPAAPMLVLALLPDAHADFVGADDAAHMRIALLVWPLALVVFVGGSMALVRWADRRPVGDLGLRPGPRALIALVVGTAVSVAIAAAATAGWLLVEPVLASPAGPATAEEAALGAPAALAQIPAWLLLAYILVRSFVLQGIGEEVLMRGYLLQSLRSRPRRAVFIAAVVFTLPHLGSSGGQQGLIGHLSYLTIPFGFSLTAAALGILLRSVWAAAGIHGGFHLGMAVLGVGGAPLTSPWMFLILGAAHVLVGLVLLSRVSPARWAEVAVRGPYAHPVHGSI</sequence>
<feature type="transmembrane region" description="Helical" evidence="1">
    <location>
        <begin position="143"/>
        <end position="166"/>
    </location>
</feature>
<evidence type="ECO:0000313" key="4">
    <source>
        <dbReference type="Proteomes" id="UP000568050"/>
    </source>
</evidence>
<dbReference type="RefSeq" id="WP_183374922.1">
    <property type="nucleotide sequence ID" value="NZ_CBCSFZ010000016.1"/>
</dbReference>
<feature type="transmembrane region" description="Helical" evidence="1">
    <location>
        <begin position="20"/>
        <end position="41"/>
    </location>
</feature>
<dbReference type="Proteomes" id="UP000568050">
    <property type="component" value="Unassembled WGS sequence"/>
</dbReference>
<proteinExistence type="predicted"/>
<evidence type="ECO:0000313" key="3">
    <source>
        <dbReference type="EMBL" id="MBB3022683.1"/>
    </source>
</evidence>
<feature type="domain" description="CAAX prenyl protease 2/Lysostaphin resistance protein A-like" evidence="2">
    <location>
        <begin position="156"/>
        <end position="250"/>
    </location>
</feature>
<reference evidence="3 4" key="1">
    <citation type="submission" date="2020-08" db="EMBL/GenBank/DDBJ databases">
        <title>Sequencing the genomes of 1000 actinobacteria strains.</title>
        <authorList>
            <person name="Klenk H.-P."/>
        </authorList>
    </citation>
    <scope>NUCLEOTIDE SEQUENCE [LARGE SCALE GENOMIC DNA]</scope>
    <source>
        <strain evidence="3 4">DSM 23040</strain>
    </source>
</reference>
<feature type="transmembrane region" description="Helical" evidence="1">
    <location>
        <begin position="99"/>
        <end position="123"/>
    </location>
</feature>
<feature type="transmembrane region" description="Helical" evidence="1">
    <location>
        <begin position="243"/>
        <end position="261"/>
    </location>
</feature>
<dbReference type="PANTHER" id="PTHR39430:SF1">
    <property type="entry name" value="PROTEASE"/>
    <property type="match status" value="1"/>
</dbReference>
<gene>
    <name evidence="3" type="ORF">FHX50_000931</name>
</gene>
<dbReference type="GO" id="GO:0004175">
    <property type="term" value="F:endopeptidase activity"/>
    <property type="evidence" value="ECO:0007669"/>
    <property type="project" value="UniProtKB-ARBA"/>
</dbReference>
<feature type="transmembrane region" description="Helical" evidence="1">
    <location>
        <begin position="61"/>
        <end position="79"/>
    </location>
</feature>
<keyword evidence="1" id="KW-0812">Transmembrane</keyword>
<feature type="transmembrane region" description="Helical" evidence="1">
    <location>
        <begin position="216"/>
        <end position="236"/>
    </location>
</feature>
<accession>A0A839QQA8</accession>
<dbReference type="PANTHER" id="PTHR39430">
    <property type="entry name" value="MEMBRANE-ASSOCIATED PROTEASE-RELATED"/>
    <property type="match status" value="1"/>
</dbReference>
<feature type="transmembrane region" description="Helical" evidence="1">
    <location>
        <begin position="187"/>
        <end position="204"/>
    </location>
</feature>
<evidence type="ECO:0000259" key="2">
    <source>
        <dbReference type="Pfam" id="PF02517"/>
    </source>
</evidence>
<organism evidence="3 4">
    <name type="scientific">Helcobacillus massiliensis</name>
    <dbReference type="NCBI Taxonomy" id="521392"/>
    <lineage>
        <taxon>Bacteria</taxon>
        <taxon>Bacillati</taxon>
        <taxon>Actinomycetota</taxon>
        <taxon>Actinomycetes</taxon>
        <taxon>Micrococcales</taxon>
        <taxon>Dermabacteraceae</taxon>
        <taxon>Helcobacillus</taxon>
    </lineage>
</organism>
<keyword evidence="4" id="KW-1185">Reference proteome</keyword>
<comment type="caution">
    <text evidence="3">The sequence shown here is derived from an EMBL/GenBank/DDBJ whole genome shotgun (WGS) entry which is preliminary data.</text>
</comment>
<dbReference type="Pfam" id="PF02517">
    <property type="entry name" value="Rce1-like"/>
    <property type="match status" value="1"/>
</dbReference>
<keyword evidence="1" id="KW-1133">Transmembrane helix</keyword>
<feature type="transmembrane region" description="Helical" evidence="1">
    <location>
        <begin position="267"/>
        <end position="284"/>
    </location>
</feature>
<evidence type="ECO:0000256" key="1">
    <source>
        <dbReference type="SAM" id="Phobius"/>
    </source>
</evidence>
<protein>
    <recommendedName>
        <fullName evidence="2">CAAX prenyl protease 2/Lysostaphin resistance protein A-like domain-containing protein</fullName>
    </recommendedName>
</protein>
<dbReference type="GO" id="GO:0080120">
    <property type="term" value="P:CAAX-box protein maturation"/>
    <property type="evidence" value="ECO:0007669"/>
    <property type="project" value="UniProtKB-ARBA"/>
</dbReference>
<dbReference type="AlphaFoldDB" id="A0A839QQA8"/>
<keyword evidence="1" id="KW-0472">Membrane</keyword>
<dbReference type="EMBL" id="JACHWP010000001">
    <property type="protein sequence ID" value="MBB3022683.1"/>
    <property type="molecule type" value="Genomic_DNA"/>
</dbReference>
<dbReference type="InterPro" id="IPR003675">
    <property type="entry name" value="Rce1/LyrA-like_dom"/>
</dbReference>